<dbReference type="AlphaFoldDB" id="A0A2U1LMC0"/>
<accession>A0A2U1LMC0</accession>
<evidence type="ECO:0000313" key="2">
    <source>
        <dbReference type="Proteomes" id="UP000245207"/>
    </source>
</evidence>
<organism evidence="1 2">
    <name type="scientific">Artemisia annua</name>
    <name type="common">Sweet wormwood</name>
    <dbReference type="NCBI Taxonomy" id="35608"/>
    <lineage>
        <taxon>Eukaryota</taxon>
        <taxon>Viridiplantae</taxon>
        <taxon>Streptophyta</taxon>
        <taxon>Embryophyta</taxon>
        <taxon>Tracheophyta</taxon>
        <taxon>Spermatophyta</taxon>
        <taxon>Magnoliopsida</taxon>
        <taxon>eudicotyledons</taxon>
        <taxon>Gunneridae</taxon>
        <taxon>Pentapetalae</taxon>
        <taxon>asterids</taxon>
        <taxon>campanulids</taxon>
        <taxon>Asterales</taxon>
        <taxon>Asteraceae</taxon>
        <taxon>Asteroideae</taxon>
        <taxon>Anthemideae</taxon>
        <taxon>Artemisiinae</taxon>
        <taxon>Artemisia</taxon>
    </lineage>
</organism>
<name>A0A2U1LMC0_ARTAN</name>
<comment type="caution">
    <text evidence="1">The sequence shown here is derived from an EMBL/GenBank/DDBJ whole genome shotgun (WGS) entry which is preliminary data.</text>
</comment>
<protein>
    <submittedName>
        <fullName evidence="1">Concanavalin A-like lectin/glucanase, subgroup</fullName>
    </submittedName>
</protein>
<reference evidence="1 2" key="1">
    <citation type="journal article" date="2018" name="Mol. Plant">
        <title>The genome of Artemisia annua provides insight into the evolution of Asteraceae family and artemisinin biosynthesis.</title>
        <authorList>
            <person name="Shen Q."/>
            <person name="Zhang L."/>
            <person name="Liao Z."/>
            <person name="Wang S."/>
            <person name="Yan T."/>
            <person name="Shi P."/>
            <person name="Liu M."/>
            <person name="Fu X."/>
            <person name="Pan Q."/>
            <person name="Wang Y."/>
            <person name="Lv Z."/>
            <person name="Lu X."/>
            <person name="Zhang F."/>
            <person name="Jiang W."/>
            <person name="Ma Y."/>
            <person name="Chen M."/>
            <person name="Hao X."/>
            <person name="Li L."/>
            <person name="Tang Y."/>
            <person name="Lv G."/>
            <person name="Zhou Y."/>
            <person name="Sun X."/>
            <person name="Brodelius P.E."/>
            <person name="Rose J.K.C."/>
            <person name="Tang K."/>
        </authorList>
    </citation>
    <scope>NUCLEOTIDE SEQUENCE [LARGE SCALE GENOMIC DNA]</scope>
    <source>
        <strain evidence="2">cv. Huhao1</strain>
        <tissue evidence="1">Leaf</tissue>
    </source>
</reference>
<keyword evidence="1" id="KW-0430">Lectin</keyword>
<keyword evidence="2" id="KW-1185">Reference proteome</keyword>
<dbReference type="GO" id="GO:0030246">
    <property type="term" value="F:carbohydrate binding"/>
    <property type="evidence" value="ECO:0007669"/>
    <property type="project" value="UniProtKB-KW"/>
</dbReference>
<dbReference type="OrthoDB" id="1938112at2759"/>
<dbReference type="EMBL" id="PKPP01008658">
    <property type="protein sequence ID" value="PWA50135.1"/>
    <property type="molecule type" value="Genomic_DNA"/>
</dbReference>
<proteinExistence type="predicted"/>
<dbReference type="Proteomes" id="UP000245207">
    <property type="component" value="Unassembled WGS sequence"/>
</dbReference>
<gene>
    <name evidence="1" type="ORF">CTI12_AA476590</name>
</gene>
<evidence type="ECO:0000313" key="1">
    <source>
        <dbReference type="EMBL" id="PWA50135.1"/>
    </source>
</evidence>
<sequence length="87" mass="10066">MANTVDRTKENHFILLDRAIALKNTGDLMELVDPRLDSEYDVQEVMVVTNHFALQSLHPRGQQCHQWLACLKEEYSLNILLLNKTSQ</sequence>